<organism evidence="1">
    <name type="scientific">Myoviridae sp. ctcyQ27</name>
    <dbReference type="NCBI Taxonomy" id="2825139"/>
    <lineage>
        <taxon>Viruses</taxon>
        <taxon>Duplodnaviria</taxon>
        <taxon>Heunggongvirae</taxon>
        <taxon>Uroviricota</taxon>
        <taxon>Caudoviricetes</taxon>
    </lineage>
</organism>
<dbReference type="PROSITE" id="PS51257">
    <property type="entry name" value="PROKAR_LIPOPROTEIN"/>
    <property type="match status" value="1"/>
</dbReference>
<protein>
    <submittedName>
        <fullName evidence="1">Uncharacterized protein</fullName>
    </submittedName>
</protein>
<sequence>MSTRTVATTTTMPATAMACASDSVRVVMSDTVTLSIVRNL</sequence>
<name>A0A8S5UFG8_9CAUD</name>
<evidence type="ECO:0000313" key="1">
    <source>
        <dbReference type="EMBL" id="DAF93180.1"/>
    </source>
</evidence>
<dbReference type="EMBL" id="BK016080">
    <property type="protein sequence ID" value="DAF93180.1"/>
    <property type="molecule type" value="Genomic_DNA"/>
</dbReference>
<accession>A0A8S5UFG8</accession>
<reference evidence="1" key="1">
    <citation type="journal article" date="2021" name="Proc. Natl. Acad. Sci. U.S.A.">
        <title>A Catalog of Tens of Thousands of Viruses from Human Metagenomes Reveals Hidden Associations with Chronic Diseases.</title>
        <authorList>
            <person name="Tisza M.J."/>
            <person name="Buck C.B."/>
        </authorList>
    </citation>
    <scope>NUCLEOTIDE SEQUENCE</scope>
    <source>
        <strain evidence="1">CtcyQ27</strain>
    </source>
</reference>
<proteinExistence type="predicted"/>